<proteinExistence type="predicted"/>
<dbReference type="RefSeq" id="WP_003436745.1">
    <property type="nucleotide sequence ID" value="NZ_APLF01000003.1"/>
</dbReference>
<dbReference type="AlphaFoldDB" id="N1WPP3"/>
<evidence type="ECO:0000313" key="1">
    <source>
        <dbReference type="EMBL" id="EMY82271.1"/>
    </source>
</evidence>
<comment type="caution">
    <text evidence="1">The sequence shown here is derived from an EMBL/GenBank/DDBJ whole genome shotgun (WGS) entry which is preliminary data.</text>
</comment>
<gene>
    <name evidence="1" type="ORF">pgond44_03503</name>
</gene>
<keyword evidence="1" id="KW-0645">Protease</keyword>
<dbReference type="PATRIC" id="fig|1189619.4.peg.737"/>
<dbReference type="EMBL" id="APLF01000003">
    <property type="protein sequence ID" value="EMY82271.1"/>
    <property type="molecule type" value="Genomic_DNA"/>
</dbReference>
<dbReference type="GO" id="GO:0004180">
    <property type="term" value="F:carboxypeptidase activity"/>
    <property type="evidence" value="ECO:0007669"/>
    <property type="project" value="UniProtKB-KW"/>
</dbReference>
<organism evidence="1 2">
    <name type="scientific">Psychroflexus gondwanensis ACAM 44</name>
    <dbReference type="NCBI Taxonomy" id="1189619"/>
    <lineage>
        <taxon>Bacteria</taxon>
        <taxon>Pseudomonadati</taxon>
        <taxon>Bacteroidota</taxon>
        <taxon>Flavobacteriia</taxon>
        <taxon>Flavobacteriales</taxon>
        <taxon>Flavobacteriaceae</taxon>
        <taxon>Psychroflexus</taxon>
    </lineage>
</organism>
<dbReference type="CDD" id="cd06241">
    <property type="entry name" value="M14-like"/>
    <property type="match status" value="1"/>
</dbReference>
<evidence type="ECO:0000313" key="2">
    <source>
        <dbReference type="Proteomes" id="UP000012317"/>
    </source>
</evidence>
<keyword evidence="1" id="KW-0378">Hydrolase</keyword>
<dbReference type="eggNOG" id="COG2866">
    <property type="taxonomic scope" value="Bacteria"/>
</dbReference>
<sequence length="588" mass="67776">MKVYSKDILMFKYGLLLSVVLLIFSCSDSKPVNSEATESNFSLAYERSGGDSTSTYQEVIDFYESLAGKDDRVSIESIYETDSGEPLHLVSFKPKDVQENPLKVLINNGIHPGESDGIDATMLLFKEFSNNVSTLPTTIEIYTIPIYNVGGALNRNSNSRTNQNGPKAHGFRGNAKNYDLNRDFIKSDTKNSKAFYSIFHQVNPDVFVDTHVSNGADYQYTLTHLFTQHNKLGGALGRHLENEFIPKVEAGLKAEDWDITPYVNVSNTSPERGFSQFNDSPRYSTGYTTLWNTLGLMIETHMLKPYKQRVEGTLEMLKTLVNVSHQQKESIQLARDENFKAFANAQVYPINFEVDSSKTSTYNFLGYEVESSTSEVTKLPRIKFRRDQPFEREVTYYNYFKQSDSILIPEAYIIPKQWSKVIELLKWNNISYERFAEDTIVSVEKYRIIDYKTRTSAYEGHYLHSETKVEAESIDKTYQQGDVLVKTNQPGIRYIIETLEPAAVDSFFNWNFFDIILQQKEGFSPYVFEDLAVEILENNPKLQAEFENKQNTDSEFANNWYQQLDWIHKHSKYYEKAHLTYPIVRVLK</sequence>
<name>N1WPP3_9FLAO</name>
<accession>N1WPP3</accession>
<dbReference type="Gene3D" id="3.40.630.10">
    <property type="entry name" value="Zn peptidases"/>
    <property type="match status" value="1"/>
</dbReference>
<keyword evidence="1" id="KW-0121">Carboxypeptidase</keyword>
<dbReference type="PROSITE" id="PS51257">
    <property type="entry name" value="PROKAR_LIPOPROTEIN"/>
    <property type="match status" value="1"/>
</dbReference>
<keyword evidence="2" id="KW-1185">Reference proteome</keyword>
<dbReference type="SUPFAM" id="SSF53187">
    <property type="entry name" value="Zn-dependent exopeptidases"/>
    <property type="match status" value="1"/>
</dbReference>
<reference evidence="1 2" key="1">
    <citation type="journal article" date="2014" name="Genome Biol. Evol.">
        <title>Extensive gene acquisition in the extremely psychrophilic bacterial species Psychroflexus torquis and the link to sea-ice ecosystem specialism.</title>
        <authorList>
            <person name="Feng S."/>
            <person name="Powell S.M."/>
            <person name="Wilson R."/>
            <person name="Bowman J.P."/>
        </authorList>
    </citation>
    <scope>NUCLEOTIDE SEQUENCE [LARGE SCALE GENOMIC DNA]</scope>
    <source>
        <strain evidence="1 2">ACAM 44</strain>
    </source>
</reference>
<dbReference type="Proteomes" id="UP000012317">
    <property type="component" value="Unassembled WGS sequence"/>
</dbReference>
<protein>
    <submittedName>
        <fullName evidence="1">Peptidase M14 carboxypeptidase A</fullName>
    </submittedName>
</protein>